<dbReference type="InterPro" id="IPR011990">
    <property type="entry name" value="TPR-like_helical_dom_sf"/>
</dbReference>
<feature type="domain" description="ORC1/DEAH AAA+ ATPase" evidence="2">
    <location>
        <begin position="584"/>
        <end position="724"/>
    </location>
</feature>
<proteinExistence type="predicted"/>
<dbReference type="Pfam" id="PF13365">
    <property type="entry name" value="Trypsin_2"/>
    <property type="match status" value="1"/>
</dbReference>
<dbReference type="InterPro" id="IPR049945">
    <property type="entry name" value="AAA_22"/>
</dbReference>
<keyword evidence="5" id="KW-1185">Reference proteome</keyword>
<dbReference type="InterPro" id="IPR045430">
    <property type="entry name" value="EAD1"/>
</dbReference>
<dbReference type="InterPro" id="IPR027417">
    <property type="entry name" value="P-loop_NTPase"/>
</dbReference>
<dbReference type="GO" id="GO:0016887">
    <property type="term" value="F:ATP hydrolysis activity"/>
    <property type="evidence" value="ECO:0007669"/>
    <property type="project" value="InterPro"/>
</dbReference>
<dbReference type="InterPro" id="IPR009003">
    <property type="entry name" value="Peptidase_S1_PA"/>
</dbReference>
<dbReference type="RefSeq" id="WP_203932524.1">
    <property type="nucleotide sequence ID" value="NZ_BOPH01000104.1"/>
</dbReference>
<dbReference type="SUPFAM" id="SSF48452">
    <property type="entry name" value="TPR-like"/>
    <property type="match status" value="2"/>
</dbReference>
<accession>A0A8J4A1Z4</accession>
<dbReference type="InterPro" id="IPR043504">
    <property type="entry name" value="Peptidase_S1_PA_chymotrypsin"/>
</dbReference>
<dbReference type="SMART" id="SM00028">
    <property type="entry name" value="TPR"/>
    <property type="match status" value="4"/>
</dbReference>
<dbReference type="InterPro" id="IPR019734">
    <property type="entry name" value="TPR_rpt"/>
</dbReference>
<evidence type="ECO:0000256" key="1">
    <source>
        <dbReference type="PROSITE-ProRule" id="PRU00339"/>
    </source>
</evidence>
<organism evidence="4 5">
    <name type="scientific">Virgisporangium ochraceum</name>
    <dbReference type="NCBI Taxonomy" id="65505"/>
    <lineage>
        <taxon>Bacteria</taxon>
        <taxon>Bacillati</taxon>
        <taxon>Actinomycetota</taxon>
        <taxon>Actinomycetes</taxon>
        <taxon>Micromonosporales</taxon>
        <taxon>Micromonosporaceae</taxon>
        <taxon>Virgisporangium</taxon>
    </lineage>
</organism>
<feature type="repeat" description="TPR" evidence="1">
    <location>
        <begin position="1037"/>
        <end position="1070"/>
    </location>
</feature>
<dbReference type="EMBL" id="BOPH01000104">
    <property type="protein sequence ID" value="GIJ72668.1"/>
    <property type="molecule type" value="Genomic_DNA"/>
</dbReference>
<gene>
    <name evidence="4" type="ORF">Voc01_075850</name>
</gene>
<sequence>MAGDRLTEDECAVLADLLVAAFPRDRLESLVHHRLRRTLAPFESVDDAISDLVTTANADLWWRPLLVAVRAADPKDAGLQAFGARHNLGPEVIDRHGDRVRQLESHVRRIGSEHNIAHWRARLGELEGQICRIEFGRGDHRERGTGFLVGPDLVLTNHHVVRPVLEKKVPPSAVTLLFDHAYLEDGKKLTPGTPYRLASDWCVAFSPSSAADRQADPVRDPEAGELDFALLRVDGRPGEAPVGGPTGDRWVPRGWITMPDEDYDFDSSSALHIVQHPAGRPMVVVFDTDAVIGTNPNGTRVRYRTNTEPGSSGAPCFGRDLQWVAIHQTGDADESLRGFAEYNQGIPVAALRRELSGLLPDAAELAALVGRAQPTPTTDERSGHLQVALTHTPDSTWLAYELEKYLERSPLPVQPWRGQGPGGPSVLLCVTTGAADAVRPVEVEDAVAAGADVIAIVPDVRSARPRWMVGLDAVDGRDGWKELDRRLDEASKPVRRLRVLVARRDAVRRERRRAAPAEHDRLDAELRDLDELIALATVRLSEPLDDTDADFKCFGQPSEVTGDDIHDRKPYLDKLVRLLTDPRARHIFLQGSSGIGMTGVVAKLRTELEAGVAPEYRSFVYIPAFGLRPVDAERFVTAVAEMLRDGDEARVVRAAQRSGQPWRDVLNLVLDGLGDRCVCVVIDNADELLDREARFVDRELREVIDRLVGRRDHRVRLILVGEPGGSGRDRVPEFCDALSLAEGLTEPDDRRFLLELDATGEGRLTREPPTTVTELCRVVDGWPRALELLFALLSLAPALGVDDLIDELRRKTTRDAMDDVRRAVLEKIEPAEVKILQALAIYGRPVSPAAVDDLLRPHVPEPYSAGRMLRLHRLRLIRRNGGGFFLPPRDDQRAVMSTIAEGGRADLVAPTRRFTRVALSRLAADHFARHRTPRKRVATPKDLDNHLNEIDLRIQAGQYRWAMARIRAVNKRHLMRWGRASMIIRRLELLEDKLWWRGEYRRRCALAWAFSRQQRPDEVIDHATAALRRALPGGETARLLYTIGSAKLEQDRSEEAVGYYRRTLRTIPLRFIGKPATTRAAVHAELGAVRMRVGDFAGARALFGKAWRLLPLAFERNAGNASRVRIEILTYRALIHSCLDEPDAADGCVTRAKQIAKTAPFTVELGKVHLHEAEMFTMRERWADAAGAAEDAGRIAEELGHQGLRRSAHEALARIAMCRDELGPAGDAVRIAVRHDPTVDGLALQGAIALRTGDKPAALSAFEGALSLLPTSPGRDYHLLDLQGLILTGMALASPVDRPDLIEDAVIAFQAARAVTSAPGVVESVTLLVKQLGTPAAPVPDVVLAALSCTTPGTGRPPRGRVPR</sequence>
<feature type="domain" description="Effector-associated" evidence="3">
    <location>
        <begin position="5"/>
        <end position="86"/>
    </location>
</feature>
<evidence type="ECO:0000313" key="5">
    <source>
        <dbReference type="Proteomes" id="UP000635606"/>
    </source>
</evidence>
<dbReference type="SUPFAM" id="SSF50494">
    <property type="entry name" value="Trypsin-like serine proteases"/>
    <property type="match status" value="1"/>
</dbReference>
<dbReference type="Pfam" id="PF13401">
    <property type="entry name" value="AAA_22"/>
    <property type="match status" value="1"/>
</dbReference>
<dbReference type="PROSITE" id="PS50005">
    <property type="entry name" value="TPR"/>
    <property type="match status" value="1"/>
</dbReference>
<dbReference type="Pfam" id="PF19955">
    <property type="entry name" value="EAD1"/>
    <property type="match status" value="1"/>
</dbReference>
<dbReference type="Gene3D" id="1.25.40.10">
    <property type="entry name" value="Tetratricopeptide repeat domain"/>
    <property type="match status" value="1"/>
</dbReference>
<dbReference type="Gene3D" id="2.40.10.10">
    <property type="entry name" value="Trypsin-like serine proteases"/>
    <property type="match status" value="2"/>
</dbReference>
<name>A0A8J4A1Z4_9ACTN</name>
<dbReference type="Proteomes" id="UP000635606">
    <property type="component" value="Unassembled WGS sequence"/>
</dbReference>
<evidence type="ECO:0000313" key="4">
    <source>
        <dbReference type="EMBL" id="GIJ72668.1"/>
    </source>
</evidence>
<evidence type="ECO:0008006" key="6">
    <source>
        <dbReference type="Google" id="ProtNLM"/>
    </source>
</evidence>
<evidence type="ECO:0000259" key="3">
    <source>
        <dbReference type="Pfam" id="PF19955"/>
    </source>
</evidence>
<protein>
    <recommendedName>
        <fullName evidence="6">Serine protease</fullName>
    </recommendedName>
</protein>
<dbReference type="SUPFAM" id="SSF52540">
    <property type="entry name" value="P-loop containing nucleoside triphosphate hydrolases"/>
    <property type="match status" value="1"/>
</dbReference>
<evidence type="ECO:0000259" key="2">
    <source>
        <dbReference type="Pfam" id="PF13401"/>
    </source>
</evidence>
<comment type="caution">
    <text evidence="4">The sequence shown here is derived from an EMBL/GenBank/DDBJ whole genome shotgun (WGS) entry which is preliminary data.</text>
</comment>
<keyword evidence="1" id="KW-0802">TPR repeat</keyword>
<reference evidence="4" key="1">
    <citation type="submission" date="2021-01" db="EMBL/GenBank/DDBJ databases">
        <title>Whole genome shotgun sequence of Virgisporangium ochraceum NBRC 16418.</title>
        <authorList>
            <person name="Komaki H."/>
            <person name="Tamura T."/>
        </authorList>
    </citation>
    <scope>NUCLEOTIDE SEQUENCE</scope>
    <source>
        <strain evidence="4">NBRC 16418</strain>
    </source>
</reference>